<sequence length="244" mass="26124">MASALLQAVLVRRLPLDRAAHQPADKVLAQQDVDDQRRHRGDQCTGHRRGVVGELAAGQKAQRNGHRSVASRGEERGKQVVIPGGGELPDQYDHEARCGDREDHRGIGAQDSCPVHACGLDELGGHRLVVVAEDQRTDRQPVNDVQQHQRGNALGHAQGAHQLGQRDHDRLVGDEHAKEDQREHHIGAREAPFGEHIAVDRAQRGGDDRGGDHQGEGTSQRGGQRGPGLGPAGGFPGGGQEPGA</sequence>
<keyword evidence="3" id="KW-1185">Reference proteome</keyword>
<evidence type="ECO:0000313" key="3">
    <source>
        <dbReference type="Proteomes" id="UP000004478"/>
    </source>
</evidence>
<organism evidence="2 3">
    <name type="scientific">Cecembia lonarensis (strain CCUG 58316 / KCTC 22772 / LW9)</name>
    <dbReference type="NCBI Taxonomy" id="1225176"/>
    <lineage>
        <taxon>Bacteria</taxon>
        <taxon>Pseudomonadati</taxon>
        <taxon>Bacteroidota</taxon>
        <taxon>Cytophagia</taxon>
        <taxon>Cytophagales</taxon>
        <taxon>Cyclobacteriaceae</taxon>
        <taxon>Cecembia</taxon>
    </lineage>
</organism>
<feature type="compositionally biased region" description="Basic and acidic residues" evidence="1">
    <location>
        <begin position="174"/>
        <end position="188"/>
    </location>
</feature>
<feature type="compositionally biased region" description="Basic and acidic residues" evidence="1">
    <location>
        <begin position="197"/>
        <end position="215"/>
    </location>
</feature>
<protein>
    <submittedName>
        <fullName evidence="2">Uncharacterized protein</fullName>
    </submittedName>
</protein>
<comment type="caution">
    <text evidence="2">The sequence shown here is derived from an EMBL/GenBank/DDBJ whole genome shotgun (WGS) entry which is preliminary data.</text>
</comment>
<evidence type="ECO:0000256" key="1">
    <source>
        <dbReference type="SAM" id="MobiDB-lite"/>
    </source>
</evidence>
<accession>K1KXL8</accession>
<dbReference type="Proteomes" id="UP000004478">
    <property type="component" value="Unassembled WGS sequence"/>
</dbReference>
<dbReference type="EMBL" id="AMGM01000202">
    <property type="protein sequence ID" value="EKB47216.1"/>
    <property type="molecule type" value="Genomic_DNA"/>
</dbReference>
<feature type="region of interest" description="Disordered" evidence="1">
    <location>
        <begin position="59"/>
        <end position="92"/>
    </location>
</feature>
<evidence type="ECO:0000313" key="2">
    <source>
        <dbReference type="EMBL" id="EKB47216.1"/>
    </source>
</evidence>
<name>K1KXL8_CECL9</name>
<gene>
    <name evidence="2" type="ORF">B879_04190</name>
</gene>
<dbReference type="AlphaFoldDB" id="K1KXL8"/>
<reference evidence="2 3" key="1">
    <citation type="journal article" date="2012" name="J. Bacteriol.">
        <title>Draft Genome Sequence of Cecembia lonarensis Strain LW9T, Isolated from Lonar Lake, a Haloalkaline Lake in India.</title>
        <authorList>
            <person name="Shivaji S."/>
            <person name="Ara S."/>
            <person name="Singh A."/>
            <person name="Pinnaka A.K."/>
        </authorList>
    </citation>
    <scope>NUCLEOTIDE SEQUENCE [LARGE SCALE GENOMIC DNA]</scope>
    <source>
        <strain evidence="2 3">LW9</strain>
    </source>
</reference>
<proteinExistence type="predicted"/>
<feature type="region of interest" description="Disordered" evidence="1">
    <location>
        <begin position="174"/>
        <end position="244"/>
    </location>
</feature>
<feature type="compositionally biased region" description="Gly residues" evidence="1">
    <location>
        <begin position="223"/>
        <end position="244"/>
    </location>
</feature>